<name>A0A452R9X1_URSAM</name>
<evidence type="ECO:0000259" key="25">
    <source>
        <dbReference type="PROSITE" id="PS50824"/>
    </source>
</evidence>
<dbReference type="GO" id="GO:0005634">
    <property type="term" value="C:nucleus"/>
    <property type="evidence" value="ECO:0007669"/>
    <property type="project" value="UniProtKB-SubCell"/>
</dbReference>
<evidence type="ECO:0000256" key="18">
    <source>
        <dbReference type="ARBA" id="ARBA00023273"/>
    </source>
</evidence>
<comment type="subunit">
    <text evidence="20">Homotrimer. Interacts (via the B box-type zinc finger) with PSTPIP1. Interacts (via the B30.2/SPRY domain) with several components of the inflammasome complex, including CASP1 p20 and p10 subunits, CASP5, PYCARD, NLRP1, NLRP2 and NLRP3, as well as with unprocessed IL1B; this interaction may lead to autophagic degradation of these proteins. Component of the AIM2 PANoptosome complex, a multiprotein complex that drives inflammatory cell death (PANoptosis). Interacts with NFKBIA and RELA. Interacts weakly with VASP and ACTR3. Interacts with active ULK1 (phosphorylated on 'Ser-317') and BECN1 simultaneously. Also interacts with ATG16L1 (via WD repeats), and with ATG8 family members, including GABARAP, GABARAPL1 and, to a lesser extent, GABARAPL2, MAP1LC3A/LC3A and MAP1LC3C/LC3C. Interacts with TRIM21. Interacts with YWHAB, YWHAE, YWHAG, YWHAH, YWHAQ and YWHAZ; the interaction is required for the down-regulation of pyrin pro-inflammatory activity.</text>
</comment>
<dbReference type="Pfam" id="PF00643">
    <property type="entry name" value="zf-B_box"/>
    <property type="match status" value="1"/>
</dbReference>
<evidence type="ECO:0000256" key="22">
    <source>
        <dbReference type="PROSITE-ProRule" id="PRU00024"/>
    </source>
</evidence>
<evidence type="ECO:0000256" key="7">
    <source>
        <dbReference type="ARBA" id="ARBA00022588"/>
    </source>
</evidence>
<protein>
    <recommendedName>
        <fullName evidence="21">Pyrin</fullName>
    </recommendedName>
</protein>
<keyword evidence="10 22" id="KW-0863">Zinc-finger</keyword>
<feature type="compositionally biased region" description="Polar residues" evidence="23">
    <location>
        <begin position="203"/>
        <end position="234"/>
    </location>
</feature>
<evidence type="ECO:0000256" key="11">
    <source>
        <dbReference type="ARBA" id="ARBA00022833"/>
    </source>
</evidence>
<dbReference type="FunFam" id="3.30.160.60:FF:001023">
    <property type="entry name" value="MEFV, pyrin innate immunity regulator"/>
    <property type="match status" value="1"/>
</dbReference>
<dbReference type="InterPro" id="IPR011029">
    <property type="entry name" value="DEATH-like_dom_sf"/>
</dbReference>
<keyword evidence="18" id="KW-0966">Cell projection</keyword>
<dbReference type="GO" id="GO:0005874">
    <property type="term" value="C:microtubule"/>
    <property type="evidence" value="ECO:0007669"/>
    <property type="project" value="UniProtKB-KW"/>
</dbReference>
<evidence type="ECO:0000256" key="21">
    <source>
        <dbReference type="ARBA" id="ARBA00071077"/>
    </source>
</evidence>
<dbReference type="Gene3D" id="1.10.533.10">
    <property type="entry name" value="Death Domain, Fas"/>
    <property type="match status" value="1"/>
</dbReference>
<keyword evidence="7" id="KW-0399">Innate immunity</keyword>
<evidence type="ECO:0000256" key="2">
    <source>
        <dbReference type="ARBA" id="ARBA00004245"/>
    </source>
</evidence>
<dbReference type="GO" id="GO:0030027">
    <property type="term" value="C:lamellipodium"/>
    <property type="evidence" value="ECO:0007669"/>
    <property type="project" value="UniProtKB-SubCell"/>
</dbReference>
<dbReference type="CDD" id="cd19771">
    <property type="entry name" value="Bbox2_TRIM20"/>
    <property type="match status" value="1"/>
</dbReference>
<evidence type="ECO:0000256" key="9">
    <source>
        <dbReference type="ARBA" id="ARBA00022723"/>
    </source>
</evidence>
<evidence type="ECO:0000256" key="6">
    <source>
        <dbReference type="ARBA" id="ARBA00022490"/>
    </source>
</evidence>
<dbReference type="SUPFAM" id="SSF57845">
    <property type="entry name" value="B-box zinc-binding domain"/>
    <property type="match status" value="1"/>
</dbReference>
<dbReference type="GO" id="GO:0006954">
    <property type="term" value="P:inflammatory response"/>
    <property type="evidence" value="ECO:0007669"/>
    <property type="project" value="UniProtKB-KW"/>
</dbReference>
<dbReference type="AlphaFoldDB" id="A0A452R9X1"/>
<keyword evidence="8" id="KW-0493">Microtubule</keyword>
<feature type="domain" description="B box-type" evidence="24">
    <location>
        <begin position="367"/>
        <end position="409"/>
    </location>
</feature>
<reference evidence="26" key="2">
    <citation type="submission" date="2025-08" db="UniProtKB">
        <authorList>
            <consortium name="Ensembl"/>
        </authorList>
    </citation>
    <scope>IDENTIFICATION</scope>
</reference>
<evidence type="ECO:0000256" key="1">
    <source>
        <dbReference type="ARBA" id="ARBA00004123"/>
    </source>
</evidence>
<evidence type="ECO:0000256" key="16">
    <source>
        <dbReference type="ARBA" id="ARBA00023212"/>
    </source>
</evidence>
<keyword evidence="19" id="KW-0968">Cytoplasmic vesicle</keyword>
<evidence type="ECO:0000256" key="10">
    <source>
        <dbReference type="ARBA" id="ARBA00022771"/>
    </source>
</evidence>
<evidence type="ECO:0000256" key="23">
    <source>
        <dbReference type="SAM" id="MobiDB-lite"/>
    </source>
</evidence>
<keyword evidence="17" id="KW-0539">Nucleus</keyword>
<keyword evidence="11" id="KW-0862">Zinc</keyword>
<dbReference type="SUPFAM" id="SSF47986">
    <property type="entry name" value="DEATH domain"/>
    <property type="match status" value="1"/>
</dbReference>
<comment type="subcellular location">
    <subcellularLocation>
        <location evidence="5">Cell projection</location>
        <location evidence="5">Lamellipodium</location>
    </subcellularLocation>
    <subcellularLocation>
        <location evidence="4">Cell projection</location>
        <location evidence="4">Ruffle</location>
    </subcellularLocation>
    <subcellularLocation>
        <location evidence="2">Cytoplasm</location>
        <location evidence="2">Cytoskeleton</location>
    </subcellularLocation>
    <subcellularLocation>
        <location evidence="3">Cytoplasmic vesicle</location>
        <location evidence="3">Autophagosome</location>
    </subcellularLocation>
    <subcellularLocation>
        <location evidence="1">Nucleus</location>
    </subcellularLocation>
</comment>
<dbReference type="InterPro" id="IPR000315">
    <property type="entry name" value="Znf_B-box"/>
</dbReference>
<feature type="region of interest" description="Disordered" evidence="23">
    <location>
        <begin position="99"/>
        <end position="271"/>
    </location>
</feature>
<keyword evidence="9" id="KW-0479">Metal-binding</keyword>
<evidence type="ECO:0000256" key="8">
    <source>
        <dbReference type="ARBA" id="ARBA00022701"/>
    </source>
</evidence>
<evidence type="ECO:0000256" key="17">
    <source>
        <dbReference type="ARBA" id="ARBA00023242"/>
    </source>
</evidence>
<proteinExistence type="predicted"/>
<evidence type="ECO:0000259" key="24">
    <source>
        <dbReference type="PROSITE" id="PS50119"/>
    </source>
</evidence>
<dbReference type="GO" id="GO:0031410">
    <property type="term" value="C:cytoplasmic vesicle"/>
    <property type="evidence" value="ECO:0007669"/>
    <property type="project" value="UniProtKB-KW"/>
</dbReference>
<organism evidence="26 27">
    <name type="scientific">Ursus americanus</name>
    <name type="common">American black bear</name>
    <name type="synonym">Euarctos americanus</name>
    <dbReference type="NCBI Taxonomy" id="9643"/>
    <lineage>
        <taxon>Eukaryota</taxon>
        <taxon>Metazoa</taxon>
        <taxon>Chordata</taxon>
        <taxon>Craniata</taxon>
        <taxon>Vertebrata</taxon>
        <taxon>Euteleostomi</taxon>
        <taxon>Mammalia</taxon>
        <taxon>Eutheria</taxon>
        <taxon>Laurasiatheria</taxon>
        <taxon>Carnivora</taxon>
        <taxon>Caniformia</taxon>
        <taxon>Ursidae</taxon>
        <taxon>Ursus</taxon>
    </lineage>
</organism>
<dbReference type="CDD" id="cd08321">
    <property type="entry name" value="Pyrin_ASC-like"/>
    <property type="match status" value="1"/>
</dbReference>
<dbReference type="SMART" id="SM00336">
    <property type="entry name" value="BBOX"/>
    <property type="match status" value="1"/>
</dbReference>
<keyword evidence="27" id="KW-1185">Reference proteome</keyword>
<evidence type="ECO:0000256" key="13">
    <source>
        <dbReference type="ARBA" id="ARBA00023054"/>
    </source>
</evidence>
<evidence type="ECO:0000256" key="4">
    <source>
        <dbReference type="ARBA" id="ARBA00004466"/>
    </source>
</evidence>
<evidence type="ECO:0000313" key="26">
    <source>
        <dbReference type="Ensembl" id="ENSUAMP00000015403.1"/>
    </source>
</evidence>
<dbReference type="PROSITE" id="PS50119">
    <property type="entry name" value="ZF_BBOX"/>
    <property type="match status" value="1"/>
</dbReference>
<keyword evidence="16" id="KW-0206">Cytoskeleton</keyword>
<accession>A0A452R9X1</accession>
<keyword evidence="14" id="KW-0395">Inflammatory response</keyword>
<dbReference type="Ensembl" id="ENSUAMT00000017262.1">
    <property type="protein sequence ID" value="ENSUAMP00000015403.1"/>
    <property type="gene ID" value="ENSUAMG00000012329.1"/>
</dbReference>
<evidence type="ECO:0000256" key="15">
    <source>
        <dbReference type="ARBA" id="ARBA00023203"/>
    </source>
</evidence>
<dbReference type="GeneTree" id="ENSGT00940000161955"/>
<feature type="compositionally biased region" description="Polar residues" evidence="23">
    <location>
        <begin position="99"/>
        <end position="110"/>
    </location>
</feature>
<reference evidence="26" key="3">
    <citation type="submission" date="2025-09" db="UniProtKB">
        <authorList>
            <consortium name="Ensembl"/>
        </authorList>
    </citation>
    <scope>IDENTIFICATION</scope>
</reference>
<reference evidence="27" key="1">
    <citation type="submission" date="2016-06" db="EMBL/GenBank/DDBJ databases">
        <title>De novo assembly and RNA-Seq shows season-dependent expression and editing in black bear kidneys.</title>
        <authorList>
            <person name="Korstanje R."/>
            <person name="Srivastava A."/>
            <person name="Sarsani V.K."/>
            <person name="Sheehan S.M."/>
            <person name="Seger R.L."/>
            <person name="Barter M.E."/>
            <person name="Lindqvist C."/>
            <person name="Brody L.C."/>
            <person name="Mullikin J.C."/>
        </authorList>
    </citation>
    <scope>NUCLEOTIDE SEQUENCE [LARGE SCALE GENOMIC DNA]</scope>
</reference>
<feature type="domain" description="Pyrin" evidence="25">
    <location>
        <begin position="1"/>
        <end position="92"/>
    </location>
</feature>
<dbReference type="GO" id="GO:0045087">
    <property type="term" value="P:innate immune response"/>
    <property type="evidence" value="ECO:0007669"/>
    <property type="project" value="UniProtKB-KW"/>
</dbReference>
<evidence type="ECO:0000256" key="5">
    <source>
        <dbReference type="ARBA" id="ARBA00004510"/>
    </source>
</evidence>
<evidence type="ECO:0000256" key="3">
    <source>
        <dbReference type="ARBA" id="ARBA00004419"/>
    </source>
</evidence>
<dbReference type="InterPro" id="IPR004020">
    <property type="entry name" value="DAPIN"/>
</dbReference>
<dbReference type="Gene3D" id="3.30.160.60">
    <property type="entry name" value="Classic Zinc Finger"/>
    <property type="match status" value="1"/>
</dbReference>
<dbReference type="OMA" id="EMETFLX"/>
<dbReference type="Pfam" id="PF02758">
    <property type="entry name" value="PYRIN"/>
    <property type="match status" value="1"/>
</dbReference>
<dbReference type="SMART" id="SM01289">
    <property type="entry name" value="PYRIN"/>
    <property type="match status" value="1"/>
</dbReference>
<dbReference type="GO" id="GO:0003779">
    <property type="term" value="F:actin binding"/>
    <property type="evidence" value="ECO:0007669"/>
    <property type="project" value="UniProtKB-KW"/>
</dbReference>
<dbReference type="PANTHER" id="PTHR24103">
    <property type="entry name" value="E3 UBIQUITIN-PROTEIN LIGASE TRIM"/>
    <property type="match status" value="1"/>
</dbReference>
<dbReference type="STRING" id="9643.ENSUAMP00000015403"/>
<evidence type="ECO:0000256" key="12">
    <source>
        <dbReference type="ARBA" id="ARBA00022859"/>
    </source>
</evidence>
<keyword evidence="15" id="KW-0009">Actin-binding</keyword>
<keyword evidence="6" id="KW-0963">Cytoplasm</keyword>
<evidence type="ECO:0000256" key="19">
    <source>
        <dbReference type="ARBA" id="ARBA00023329"/>
    </source>
</evidence>
<evidence type="ECO:0000256" key="20">
    <source>
        <dbReference type="ARBA" id="ARBA00066012"/>
    </source>
</evidence>
<dbReference type="InterPro" id="IPR050143">
    <property type="entry name" value="TRIM/RBCC"/>
</dbReference>
<dbReference type="GO" id="GO:0005776">
    <property type="term" value="C:autophagosome"/>
    <property type="evidence" value="ECO:0007669"/>
    <property type="project" value="UniProtKB-SubCell"/>
</dbReference>
<keyword evidence="13" id="KW-0175">Coiled coil</keyword>
<evidence type="ECO:0000313" key="27">
    <source>
        <dbReference type="Proteomes" id="UP000291022"/>
    </source>
</evidence>
<keyword evidence="12" id="KW-0391">Immunity</keyword>
<dbReference type="PROSITE" id="PS50824">
    <property type="entry name" value="DAPIN"/>
    <property type="match status" value="1"/>
</dbReference>
<dbReference type="GO" id="GO:0008270">
    <property type="term" value="F:zinc ion binding"/>
    <property type="evidence" value="ECO:0007669"/>
    <property type="project" value="UniProtKB-KW"/>
</dbReference>
<dbReference type="GO" id="GO:0001726">
    <property type="term" value="C:ruffle"/>
    <property type="evidence" value="ECO:0007669"/>
    <property type="project" value="UniProtKB-SubCell"/>
</dbReference>
<evidence type="ECO:0000256" key="14">
    <source>
        <dbReference type="ARBA" id="ARBA00023198"/>
    </source>
</evidence>
<sequence length="492" mass="55103">MIKTPRDHLLDSLEELVSDDFEKFKFKLQNTSLEKDHFRIPRGQLQNAKPVRLASLMITSYGEEYAVKLTLQVLRAINQNLLAEELVRAIEYLIQESGTDSSAMSCSSGENKPKGLRIPDGLEGDRQRQSGDGAISRPSGQHEAGRGSQKKPQGKRRDQTTSEDQDMQGKPGSRSMTLSSRRSPLYGKQQGEKGSPSGKLRRNSSSTGSLQEHASESPTGSQRIKSRISGQQRPRSLDFTISRERELPNPETLLSQEKMRSDHPDSAATPSEVATLDIGATVAPEKGPRNPEHSMILKGGPQDEAVYPLCRAQEGDDSCRYSVASRDPKTSGIRKRSSFLSLASLQVNNSEDNKQHEGLQIANLSPKSLPQCERHMKQVQLLFCEDHREPICLICRLTQEHQGHWVRPIEEAALEYKEQIQKQLEHLKELRKSGEEQRSQGDKKTANFLVRPGVFCDQESVQPLGDCHPAQVPRGPLVFPWVSCRKQWGRHP</sequence>
<dbReference type="Proteomes" id="UP000291022">
    <property type="component" value="Unassembled WGS sequence"/>
</dbReference>